<comment type="similarity">
    <text evidence="1">Belongs to the GSP E family.</text>
</comment>
<dbReference type="SUPFAM" id="SSF160246">
    <property type="entry name" value="EspE N-terminal domain-like"/>
    <property type="match status" value="1"/>
</dbReference>
<evidence type="ECO:0000313" key="6">
    <source>
        <dbReference type="Proteomes" id="UP000072421"/>
    </source>
</evidence>
<evidence type="ECO:0000259" key="4">
    <source>
        <dbReference type="PROSITE" id="PS00662"/>
    </source>
</evidence>
<dbReference type="GO" id="GO:0005886">
    <property type="term" value="C:plasma membrane"/>
    <property type="evidence" value="ECO:0007669"/>
    <property type="project" value="TreeGrafter"/>
</dbReference>
<dbReference type="InterPro" id="IPR001482">
    <property type="entry name" value="T2SS/T4SS_dom"/>
</dbReference>
<reference evidence="5 6" key="1">
    <citation type="submission" date="2015-11" db="EMBL/GenBank/DDBJ databases">
        <title>Exploring the genomic traits of fungus-feeding bacterial genus Collimonas.</title>
        <authorList>
            <person name="Song C."/>
            <person name="Schmidt R."/>
            <person name="de Jager V."/>
            <person name="Krzyzanowska D."/>
            <person name="Jongedijk E."/>
            <person name="Cankar K."/>
            <person name="Beekwilder J."/>
            <person name="van Veen A."/>
            <person name="de Boer W."/>
            <person name="van Veen J.A."/>
            <person name="Garbeva P."/>
        </authorList>
    </citation>
    <scope>NUCLEOTIDE SEQUENCE [LARGE SCALE GENOMIC DNA]</scope>
    <source>
        <strain evidence="5 6">Ter6</strain>
    </source>
</reference>
<evidence type="ECO:0000256" key="1">
    <source>
        <dbReference type="ARBA" id="ARBA00006611"/>
    </source>
</evidence>
<keyword evidence="3" id="KW-0067">ATP-binding</keyword>
<organism evidence="5">
    <name type="scientific">Collimonas fungivorans</name>
    <dbReference type="NCBI Taxonomy" id="158899"/>
    <lineage>
        <taxon>Bacteria</taxon>
        <taxon>Pseudomonadati</taxon>
        <taxon>Pseudomonadota</taxon>
        <taxon>Betaproteobacteria</taxon>
        <taxon>Burkholderiales</taxon>
        <taxon>Oxalobacteraceae</taxon>
        <taxon>Collimonas</taxon>
    </lineage>
</organism>
<keyword evidence="2" id="KW-0547">Nucleotide-binding</keyword>
<dbReference type="Gene3D" id="3.30.450.90">
    <property type="match status" value="1"/>
</dbReference>
<sequence>MSFIDTTSIMLTATLMPETDGAQALLHQESGLVFDTTTLRDLRAAARVAGRSVITEIEERHPEQGRAVVAALAAMFSWPVIETADMDLTTPLFSLLPLADAMQRQALLLEQAGNVLAVVGDPFDADLQTWLGARCSKPLCFHLALRADIQAYLSKQEQYVRAVDNIVADGGDGDRDGRSAEVLSFASLNVASSPAVRLVNSTLYDALKAAASDIHLESTTSGLTIKYRIDGVLDHARSIAGRELAGQVISRLKVLAELDISERRTPQDGSFRVESSGRDIDLRVSIMPSIHGEDAVIRILDKRAMIESYGSLSLEALGFDEQSLRTLRRLADEPYGMLLVTGPTGSGKTTTLYGALTEVNNGRDKIITIEDPVEYQLPGILQIPVNDKKGLTFARGLRSILRHDPDKIMVGEIRDRETAEIAVQSALTGHLVLTTVHANNVFDVFGRFTHMGIDPYAFVSALNGIWAQRLVRNNCPHCAVDIAPDAAQLERLGMSAIDVTGFRLRAGTGCGDCRGTGYKGRTAIAEILSLNDEIRELIVEKAPVRQIKDAAARHGTRSLREVALDLARRGVTTLEEVKRVTLQS</sequence>
<dbReference type="InterPro" id="IPR037257">
    <property type="entry name" value="T2SS_E_N_sf"/>
</dbReference>
<dbReference type="InterPro" id="IPR007831">
    <property type="entry name" value="T2SS_GspE_N"/>
</dbReference>
<gene>
    <name evidence="5" type="ORF">CFter6_2724</name>
</gene>
<evidence type="ECO:0000256" key="2">
    <source>
        <dbReference type="ARBA" id="ARBA00022741"/>
    </source>
</evidence>
<dbReference type="SUPFAM" id="SSF52540">
    <property type="entry name" value="P-loop containing nucleoside triphosphate hydrolases"/>
    <property type="match status" value="1"/>
</dbReference>
<evidence type="ECO:0000313" key="5">
    <source>
        <dbReference type="EMBL" id="AMO95392.1"/>
    </source>
</evidence>
<dbReference type="EMBL" id="CP013232">
    <property type="protein sequence ID" value="AMO95392.1"/>
    <property type="molecule type" value="Genomic_DNA"/>
</dbReference>
<dbReference type="Pfam" id="PF00437">
    <property type="entry name" value="T2SSE"/>
    <property type="match status" value="1"/>
</dbReference>
<dbReference type="PANTHER" id="PTHR30258:SF1">
    <property type="entry name" value="PROTEIN TRANSPORT PROTEIN HOFB HOMOLOG"/>
    <property type="match status" value="1"/>
</dbReference>
<dbReference type="InterPro" id="IPR027417">
    <property type="entry name" value="P-loop_NTPase"/>
</dbReference>
<dbReference type="Pfam" id="PF05157">
    <property type="entry name" value="MshEN"/>
    <property type="match status" value="1"/>
</dbReference>
<dbReference type="Proteomes" id="UP000072421">
    <property type="component" value="Chromosome"/>
</dbReference>
<evidence type="ECO:0000256" key="3">
    <source>
        <dbReference type="ARBA" id="ARBA00022840"/>
    </source>
</evidence>
<dbReference type="CDD" id="cd01129">
    <property type="entry name" value="PulE-GspE-like"/>
    <property type="match status" value="1"/>
</dbReference>
<proteinExistence type="inferred from homology"/>
<accession>A0A127PC62</accession>
<dbReference type="GO" id="GO:0005524">
    <property type="term" value="F:ATP binding"/>
    <property type="evidence" value="ECO:0007669"/>
    <property type="project" value="UniProtKB-KW"/>
</dbReference>
<dbReference type="AlphaFoldDB" id="A0A127PC62"/>
<dbReference type="GO" id="GO:0016887">
    <property type="term" value="F:ATP hydrolysis activity"/>
    <property type="evidence" value="ECO:0007669"/>
    <property type="project" value="TreeGrafter"/>
</dbReference>
<dbReference type="FunFam" id="3.40.50.300:FF:000398">
    <property type="entry name" value="Type IV pilus assembly ATPase PilB"/>
    <property type="match status" value="1"/>
</dbReference>
<protein>
    <submittedName>
        <fullName evidence="5">Type II secretion system (T2SS), E, N-terminal domain protein</fullName>
    </submittedName>
</protein>
<feature type="domain" description="Bacterial type II secretion system protein E" evidence="4">
    <location>
        <begin position="401"/>
        <end position="415"/>
    </location>
</feature>
<dbReference type="PROSITE" id="PS00662">
    <property type="entry name" value="T2SP_E"/>
    <property type="match status" value="1"/>
</dbReference>
<dbReference type="Gene3D" id="3.40.50.300">
    <property type="entry name" value="P-loop containing nucleotide triphosphate hydrolases"/>
    <property type="match status" value="1"/>
</dbReference>
<name>A0A127PC62_9BURK</name>
<dbReference type="PANTHER" id="PTHR30258">
    <property type="entry name" value="TYPE II SECRETION SYSTEM PROTEIN GSPE-RELATED"/>
    <property type="match status" value="1"/>
</dbReference>
<dbReference type="PATRIC" id="fig|158899.10.peg.2716"/>